<dbReference type="SMART" id="SM00831">
    <property type="entry name" value="Cation_ATPase_N"/>
    <property type="match status" value="1"/>
</dbReference>
<keyword evidence="8" id="KW-0460">Magnesium</keyword>
<evidence type="ECO:0000259" key="13">
    <source>
        <dbReference type="SMART" id="SM00831"/>
    </source>
</evidence>
<dbReference type="SFLD" id="SFLDG00002">
    <property type="entry name" value="C1.7:_P-type_atpase_like"/>
    <property type="match status" value="1"/>
</dbReference>
<dbReference type="InterPro" id="IPR006068">
    <property type="entry name" value="ATPase_P-typ_cation-transptr_C"/>
</dbReference>
<name>A0A0J1H9C6_9GAMM</name>
<dbReference type="Gene3D" id="2.70.150.10">
    <property type="entry name" value="Calcium-transporting ATPase, cytoplasmic transduction domain A"/>
    <property type="match status" value="1"/>
</dbReference>
<evidence type="ECO:0000256" key="10">
    <source>
        <dbReference type="ARBA" id="ARBA00022989"/>
    </source>
</evidence>
<dbReference type="Gene3D" id="1.20.1110.10">
    <property type="entry name" value="Calcium-transporting ATPase, transmembrane domain"/>
    <property type="match status" value="1"/>
</dbReference>
<proteinExistence type="inferred from homology"/>
<dbReference type="SFLD" id="SFLDF00027">
    <property type="entry name" value="p-type_atpase"/>
    <property type="match status" value="1"/>
</dbReference>
<dbReference type="GO" id="GO:0036376">
    <property type="term" value="P:sodium ion export across plasma membrane"/>
    <property type="evidence" value="ECO:0007669"/>
    <property type="project" value="TreeGrafter"/>
</dbReference>
<dbReference type="STRING" id="320778.ABT57_15980"/>
<dbReference type="InterPro" id="IPR023298">
    <property type="entry name" value="ATPase_P-typ_TM_dom_sf"/>
</dbReference>
<feature type="transmembrane region" description="Helical" evidence="12">
    <location>
        <begin position="830"/>
        <end position="851"/>
    </location>
</feature>
<evidence type="ECO:0000313" key="15">
    <source>
        <dbReference type="Proteomes" id="UP000035909"/>
    </source>
</evidence>
<sequence>MQNKADQLWHEMASEDAIDTLNANRDGLSSDEAAKRLNAYGPNCLPAPPRQHPFLRFLRQFHNILIYVLLCSAAMTAVLGHIADTCVILAVVIVNAVIGYFQEGKAEEAMDAIRHMLALKASVRREGIRRSIDGEELVPGDIVLLEAGDKVSADLRLVQVNGLQIQEAILTGESVPVKKDTDAVAPSTPLGDRVCMAYSGTLVTSGIGWGVVVATGASTELGRISGMLSTVETLTTPLLRQMDVFARWLTALILLLAAVLLVFGYVVENFAFSDMFMAVVGLSVAAIPEGLPAVLTITLAVGVQAMARRNAIVRRLPAIETIGAVSVICTDKTGTLTCNEMMAVSVVTESHVFSLDGVGYEPEGEIRLNEVAVSASEHAILDEIGRVAALCNDATLHCSDGAWAVLGDPMEGALLALSGKLGLDLTDELSGWMRTDVIPFDAKHRFMATLIHDHENHAFIAVKGAPEQIFVMCTRQRTVVGDSEVFDPGYWHEKAEDIASQGQRVLAFAVKPVPPEHTVLEFTDVEQDLVFIGMVGLIDPPRPEAIAAIAECHTAGIRVKMITGDHKGTAAAIAKQLRLQNPDKVLTGADLAGMDDSSLAAAVMETDIFARTSPEDKLRLVMALQSHGLTIAMTGDGVNDAPALKRADAGIAMGRKGSEAAKEAAELVLADDNFASIVAAVREGRTVYDNIKKVISWTLPTNAGEALTIVVALLFGMTLPITPIQILWVNLITAITLGIALAFEPTEKNTMQRPPRPRYEPILNGELAWRIIFVSLLLLGGVFGMYAYAVEQAYSVELARTIALNTLVVMEIFHLFFIRNIYGTSLKWELIVGTKVVWATIVCVTAAQFAMTYLPPLQALFATEAVPCWDGVIIVVVGVVFFAIIEIEKRLRLLLHDIRTGLLPPRS</sequence>
<keyword evidence="7" id="KW-0067">ATP-binding</keyword>
<evidence type="ECO:0000313" key="14">
    <source>
        <dbReference type="EMBL" id="KLV08284.1"/>
    </source>
</evidence>
<dbReference type="InterPro" id="IPR023214">
    <property type="entry name" value="HAD_sf"/>
</dbReference>
<dbReference type="InterPro" id="IPR059000">
    <property type="entry name" value="ATPase_P-type_domA"/>
</dbReference>
<dbReference type="InterPro" id="IPR001757">
    <property type="entry name" value="P_typ_ATPase"/>
</dbReference>
<dbReference type="EMBL" id="LDOU01000015">
    <property type="protein sequence ID" value="KLV08284.1"/>
    <property type="molecule type" value="Genomic_DNA"/>
</dbReference>
<evidence type="ECO:0000256" key="2">
    <source>
        <dbReference type="ARBA" id="ARBA00005675"/>
    </source>
</evidence>
<dbReference type="InterPro" id="IPR036412">
    <property type="entry name" value="HAD-like_sf"/>
</dbReference>
<dbReference type="GO" id="GO:0005524">
    <property type="term" value="F:ATP binding"/>
    <property type="evidence" value="ECO:0007669"/>
    <property type="project" value="UniProtKB-KW"/>
</dbReference>
<evidence type="ECO:0000256" key="12">
    <source>
        <dbReference type="SAM" id="Phobius"/>
    </source>
</evidence>
<dbReference type="Pfam" id="PF00689">
    <property type="entry name" value="Cation_ATPase_C"/>
    <property type="match status" value="1"/>
</dbReference>
<dbReference type="InterPro" id="IPR008250">
    <property type="entry name" value="ATPase_P-typ_transduc_dom_A_sf"/>
</dbReference>
<dbReference type="Proteomes" id="UP000035909">
    <property type="component" value="Unassembled WGS sequence"/>
</dbReference>
<keyword evidence="3" id="KW-1003">Cell membrane</keyword>
<dbReference type="PANTHER" id="PTHR43294:SF21">
    <property type="entry name" value="CATION TRANSPORTING ATPASE"/>
    <property type="match status" value="1"/>
</dbReference>
<evidence type="ECO:0000256" key="11">
    <source>
        <dbReference type="ARBA" id="ARBA00023136"/>
    </source>
</evidence>
<accession>A0A0J1H9C6</accession>
<dbReference type="RefSeq" id="WP_047886172.1">
    <property type="nucleotide sequence ID" value="NZ_CP071326.1"/>
</dbReference>
<evidence type="ECO:0000256" key="6">
    <source>
        <dbReference type="ARBA" id="ARBA00022741"/>
    </source>
</evidence>
<dbReference type="NCBIfam" id="TIGR01494">
    <property type="entry name" value="ATPase_P-type"/>
    <property type="match status" value="2"/>
</dbReference>
<dbReference type="CDD" id="cd02080">
    <property type="entry name" value="P-type_ATPase_cation"/>
    <property type="match status" value="1"/>
</dbReference>
<dbReference type="InterPro" id="IPR023299">
    <property type="entry name" value="ATPase_P-typ_cyto_dom_N"/>
</dbReference>
<dbReference type="GO" id="GO:1902600">
    <property type="term" value="P:proton transmembrane transport"/>
    <property type="evidence" value="ECO:0007669"/>
    <property type="project" value="TreeGrafter"/>
</dbReference>
<dbReference type="AlphaFoldDB" id="A0A0J1H9C6"/>
<comment type="caution">
    <text evidence="14">The sequence shown here is derived from an EMBL/GenBank/DDBJ whole genome shotgun (WGS) entry which is preliminary data.</text>
</comment>
<keyword evidence="9" id="KW-1278">Translocase</keyword>
<evidence type="ECO:0000256" key="5">
    <source>
        <dbReference type="ARBA" id="ARBA00022692"/>
    </source>
</evidence>
<dbReference type="InterPro" id="IPR018303">
    <property type="entry name" value="ATPase_P-typ_P_site"/>
</dbReference>
<dbReference type="SUPFAM" id="SSF81653">
    <property type="entry name" value="Calcium ATPase, transduction domain A"/>
    <property type="match status" value="1"/>
</dbReference>
<feature type="transmembrane region" description="Helical" evidence="12">
    <location>
        <begin position="871"/>
        <end position="887"/>
    </location>
</feature>
<dbReference type="GO" id="GO:0005886">
    <property type="term" value="C:plasma membrane"/>
    <property type="evidence" value="ECO:0007669"/>
    <property type="project" value="UniProtKB-SubCell"/>
</dbReference>
<protein>
    <submittedName>
        <fullName evidence="14">Carbonate dehydratase</fullName>
    </submittedName>
</protein>
<dbReference type="SFLD" id="SFLDS00003">
    <property type="entry name" value="Haloacid_Dehalogenase"/>
    <property type="match status" value="1"/>
</dbReference>
<feature type="transmembrane region" description="Helical" evidence="12">
    <location>
        <begin position="767"/>
        <end position="789"/>
    </location>
</feature>
<feature type="transmembrane region" description="Helical" evidence="12">
    <location>
        <begin position="702"/>
        <end position="721"/>
    </location>
</feature>
<evidence type="ECO:0000256" key="9">
    <source>
        <dbReference type="ARBA" id="ARBA00022967"/>
    </source>
</evidence>
<organism evidence="14 15">
    <name type="scientific">Photobacterium ganghwense</name>
    <dbReference type="NCBI Taxonomy" id="320778"/>
    <lineage>
        <taxon>Bacteria</taxon>
        <taxon>Pseudomonadati</taxon>
        <taxon>Pseudomonadota</taxon>
        <taxon>Gammaproteobacteria</taxon>
        <taxon>Vibrionales</taxon>
        <taxon>Vibrionaceae</taxon>
        <taxon>Photobacterium</taxon>
    </lineage>
</organism>
<comment type="similarity">
    <text evidence="2">Belongs to the cation transport ATPase (P-type) (TC 3.A.3) family. Type IIA subfamily.</text>
</comment>
<dbReference type="Gene3D" id="3.40.1110.10">
    <property type="entry name" value="Calcium-transporting ATPase, cytoplasmic domain N"/>
    <property type="match status" value="1"/>
</dbReference>
<keyword evidence="11 12" id="KW-0472">Membrane</keyword>
<feature type="transmembrane region" description="Helical" evidence="12">
    <location>
        <begin position="727"/>
        <end position="746"/>
    </location>
</feature>
<dbReference type="GO" id="GO:0005391">
    <property type="term" value="F:P-type sodium:potassium-exchanging transporter activity"/>
    <property type="evidence" value="ECO:0007669"/>
    <property type="project" value="TreeGrafter"/>
</dbReference>
<dbReference type="PRINTS" id="PR00120">
    <property type="entry name" value="HATPASE"/>
</dbReference>
<feature type="transmembrane region" description="Helical" evidence="12">
    <location>
        <begin position="279"/>
        <end position="307"/>
    </location>
</feature>
<feature type="transmembrane region" description="Helical" evidence="12">
    <location>
        <begin position="64"/>
        <end position="97"/>
    </location>
</feature>
<dbReference type="InterPro" id="IPR050510">
    <property type="entry name" value="Cation_transp_ATPase_P-type"/>
</dbReference>
<evidence type="ECO:0000256" key="4">
    <source>
        <dbReference type="ARBA" id="ARBA00022553"/>
    </source>
</evidence>
<keyword evidence="4" id="KW-0597">Phosphoprotein</keyword>
<dbReference type="SUPFAM" id="SSF81660">
    <property type="entry name" value="Metal cation-transporting ATPase, ATP-binding domain N"/>
    <property type="match status" value="1"/>
</dbReference>
<dbReference type="InterPro" id="IPR004014">
    <property type="entry name" value="ATPase_P-typ_cation-transptr_N"/>
</dbReference>
<dbReference type="GO" id="GO:0030007">
    <property type="term" value="P:intracellular potassium ion homeostasis"/>
    <property type="evidence" value="ECO:0007669"/>
    <property type="project" value="TreeGrafter"/>
</dbReference>
<dbReference type="PATRIC" id="fig|320778.3.peg.3473"/>
<evidence type="ECO:0000256" key="1">
    <source>
        <dbReference type="ARBA" id="ARBA00004651"/>
    </source>
</evidence>
<dbReference type="SUPFAM" id="SSF56784">
    <property type="entry name" value="HAD-like"/>
    <property type="match status" value="1"/>
</dbReference>
<evidence type="ECO:0000256" key="8">
    <source>
        <dbReference type="ARBA" id="ARBA00022842"/>
    </source>
</evidence>
<dbReference type="GO" id="GO:0016887">
    <property type="term" value="F:ATP hydrolysis activity"/>
    <property type="evidence" value="ECO:0007669"/>
    <property type="project" value="InterPro"/>
</dbReference>
<feature type="transmembrane region" description="Helical" evidence="12">
    <location>
        <begin position="248"/>
        <end position="267"/>
    </location>
</feature>
<dbReference type="Pfam" id="PF00690">
    <property type="entry name" value="Cation_ATPase_N"/>
    <property type="match status" value="1"/>
</dbReference>
<dbReference type="PROSITE" id="PS00154">
    <property type="entry name" value="ATPASE_E1_E2"/>
    <property type="match status" value="1"/>
</dbReference>
<dbReference type="SUPFAM" id="SSF81665">
    <property type="entry name" value="Calcium ATPase, transmembrane domain M"/>
    <property type="match status" value="1"/>
</dbReference>
<dbReference type="OrthoDB" id="9814270at2"/>
<dbReference type="GO" id="GO:1990573">
    <property type="term" value="P:potassium ion import across plasma membrane"/>
    <property type="evidence" value="ECO:0007669"/>
    <property type="project" value="TreeGrafter"/>
</dbReference>
<comment type="subcellular location">
    <subcellularLocation>
        <location evidence="1">Cell membrane</location>
        <topology evidence="1">Multi-pass membrane protein</topology>
    </subcellularLocation>
</comment>
<keyword evidence="5 12" id="KW-0812">Transmembrane</keyword>
<reference evidence="14 15" key="1">
    <citation type="submission" date="2015-05" db="EMBL/GenBank/DDBJ databases">
        <title>Photobacterium galathea sp. nov.</title>
        <authorList>
            <person name="Machado H."/>
            <person name="Gram L."/>
        </authorList>
    </citation>
    <scope>NUCLEOTIDE SEQUENCE [LARGE SCALE GENOMIC DNA]</scope>
    <source>
        <strain evidence="14 15">DSM 22954</strain>
    </source>
</reference>
<dbReference type="InterPro" id="IPR044492">
    <property type="entry name" value="P_typ_ATPase_HD_dom"/>
</dbReference>
<keyword evidence="15" id="KW-1185">Reference proteome</keyword>
<keyword evidence="10 12" id="KW-1133">Transmembrane helix</keyword>
<dbReference type="GO" id="GO:0006883">
    <property type="term" value="P:intracellular sodium ion homeostasis"/>
    <property type="evidence" value="ECO:0007669"/>
    <property type="project" value="TreeGrafter"/>
</dbReference>
<feature type="domain" description="Cation-transporting P-type ATPase N-terminal" evidence="13">
    <location>
        <begin position="8"/>
        <end position="81"/>
    </location>
</feature>
<dbReference type="FunFam" id="2.70.150.10:FF:000160">
    <property type="entry name" value="Sarcoplasmic/endoplasmic reticulum calcium ATPase 1"/>
    <property type="match status" value="1"/>
</dbReference>
<evidence type="ECO:0000256" key="7">
    <source>
        <dbReference type="ARBA" id="ARBA00022840"/>
    </source>
</evidence>
<keyword evidence="6" id="KW-0547">Nucleotide-binding</keyword>
<dbReference type="Pfam" id="PF00122">
    <property type="entry name" value="E1-E2_ATPase"/>
    <property type="match status" value="1"/>
</dbReference>
<dbReference type="PRINTS" id="PR00119">
    <property type="entry name" value="CATATPASE"/>
</dbReference>
<dbReference type="Gene3D" id="3.40.50.1000">
    <property type="entry name" value="HAD superfamily/HAD-like"/>
    <property type="match status" value="1"/>
</dbReference>
<gene>
    <name evidence="14" type="ORF">ABT57_15980</name>
</gene>
<feature type="transmembrane region" description="Helical" evidence="12">
    <location>
        <begin position="801"/>
        <end position="818"/>
    </location>
</feature>
<evidence type="ECO:0000256" key="3">
    <source>
        <dbReference type="ARBA" id="ARBA00022475"/>
    </source>
</evidence>
<dbReference type="Pfam" id="PF13246">
    <property type="entry name" value="Cation_ATPase"/>
    <property type="match status" value="1"/>
</dbReference>
<dbReference type="PANTHER" id="PTHR43294">
    <property type="entry name" value="SODIUM/POTASSIUM-TRANSPORTING ATPASE SUBUNIT ALPHA"/>
    <property type="match status" value="1"/>
</dbReference>